<evidence type="ECO:0000256" key="3">
    <source>
        <dbReference type="ARBA" id="ARBA00023125"/>
    </source>
</evidence>
<gene>
    <name evidence="6" type="ORF">B2M23_03820</name>
</gene>
<proteinExistence type="inferred from homology"/>
<feature type="domain" description="HTH lysR-type" evidence="5">
    <location>
        <begin position="1"/>
        <end position="58"/>
    </location>
</feature>
<keyword evidence="3" id="KW-0238">DNA-binding</keyword>
<evidence type="ECO:0000313" key="6">
    <source>
        <dbReference type="EMBL" id="ARD64720.1"/>
    </source>
</evidence>
<dbReference type="InterPro" id="IPR005119">
    <property type="entry name" value="LysR_subst-bd"/>
</dbReference>
<dbReference type="Pfam" id="PF03466">
    <property type="entry name" value="LysR_substrate"/>
    <property type="match status" value="1"/>
</dbReference>
<reference evidence="7" key="1">
    <citation type="journal article" date="2017" name="Sci. Rep.">
        <title>Determination of the Genome and Primary Transcriptome of Syngas Fermenting Eubacterium limosum ATCC 8486.</title>
        <authorList>
            <person name="Song Y."/>
            <person name="Shin J."/>
            <person name="Jeong Y."/>
            <person name="Jin S."/>
            <person name="Lee J.K."/>
            <person name="Kim D.R."/>
            <person name="Kim S.C."/>
            <person name="Cho S."/>
            <person name="Cho B.K."/>
        </authorList>
    </citation>
    <scope>NUCLEOTIDE SEQUENCE [LARGE SCALE GENOMIC DNA]</scope>
    <source>
        <strain evidence="7">ATCC 8486</strain>
    </source>
</reference>
<evidence type="ECO:0000259" key="5">
    <source>
        <dbReference type="PROSITE" id="PS50931"/>
    </source>
</evidence>
<dbReference type="AlphaFoldDB" id="A0AAC9W1H4"/>
<evidence type="ECO:0000256" key="4">
    <source>
        <dbReference type="ARBA" id="ARBA00023163"/>
    </source>
</evidence>
<keyword evidence="4" id="KW-0804">Transcription</keyword>
<dbReference type="SUPFAM" id="SSF46785">
    <property type="entry name" value="Winged helix' DNA-binding domain"/>
    <property type="match status" value="1"/>
</dbReference>
<dbReference type="PANTHER" id="PTHR30346:SF0">
    <property type="entry name" value="HCA OPERON TRANSCRIPTIONAL ACTIVATOR HCAR"/>
    <property type="match status" value="1"/>
</dbReference>
<comment type="similarity">
    <text evidence="1">Belongs to the LysR transcriptional regulatory family.</text>
</comment>
<evidence type="ECO:0000313" key="7">
    <source>
        <dbReference type="Proteomes" id="UP000192391"/>
    </source>
</evidence>
<dbReference type="SUPFAM" id="SSF53850">
    <property type="entry name" value="Periplasmic binding protein-like II"/>
    <property type="match status" value="1"/>
</dbReference>
<evidence type="ECO:0000256" key="2">
    <source>
        <dbReference type="ARBA" id="ARBA00023015"/>
    </source>
</evidence>
<dbReference type="Gene3D" id="1.10.10.10">
    <property type="entry name" value="Winged helix-like DNA-binding domain superfamily/Winged helix DNA-binding domain"/>
    <property type="match status" value="1"/>
</dbReference>
<protein>
    <recommendedName>
        <fullName evidence="5">HTH lysR-type domain-containing protein</fullName>
    </recommendedName>
</protein>
<dbReference type="GO" id="GO:0003700">
    <property type="term" value="F:DNA-binding transcription factor activity"/>
    <property type="evidence" value="ECO:0007669"/>
    <property type="project" value="InterPro"/>
</dbReference>
<name>A0AAC9W1H4_EUBLI</name>
<dbReference type="Pfam" id="PF00126">
    <property type="entry name" value="HTH_1"/>
    <property type="match status" value="1"/>
</dbReference>
<dbReference type="GO" id="GO:0003677">
    <property type="term" value="F:DNA binding"/>
    <property type="evidence" value="ECO:0007669"/>
    <property type="project" value="UniProtKB-KW"/>
</dbReference>
<sequence>MTFKHLSYIVAVAQYGSINKASEALFVSQSAISTSIQAVENEYDITLFTRNNKGVELTDMGKDFVSYSKSILMQKDLLEQQLINKKPVCHHQLSIAAQQFPFAIEAFLKHLTSLADEETYQFSIKETDMYEVINEVYDKESDIGIIFLTDMTERYIKKVLDMKKIEFHKLLEINPHVFLRNAHPLAHKEKVSVSDLTVFPCVSFDRDSKVSFDYSGEVRIWGLERPSRIIYVYERATAINILANSDAFAVGSGLLSKGLGDERVVAIPIDNAKNRMIPGWIKRKDVTITEDMLCYIKYLENCVWE</sequence>
<evidence type="ECO:0000256" key="1">
    <source>
        <dbReference type="ARBA" id="ARBA00009437"/>
    </source>
</evidence>
<accession>A0AAC9W1H4</accession>
<dbReference type="GO" id="GO:0032993">
    <property type="term" value="C:protein-DNA complex"/>
    <property type="evidence" value="ECO:0007669"/>
    <property type="project" value="TreeGrafter"/>
</dbReference>
<dbReference type="CDD" id="cd05466">
    <property type="entry name" value="PBP2_LTTR_substrate"/>
    <property type="match status" value="1"/>
</dbReference>
<dbReference type="KEGG" id="elim:B2M23_03820"/>
<dbReference type="RefSeq" id="WP_038353414.1">
    <property type="nucleotide sequence ID" value="NZ_CP019962.1"/>
</dbReference>
<dbReference type="Gene3D" id="3.40.190.10">
    <property type="entry name" value="Periplasmic binding protein-like II"/>
    <property type="match status" value="1"/>
</dbReference>
<dbReference type="InterPro" id="IPR036390">
    <property type="entry name" value="WH_DNA-bd_sf"/>
</dbReference>
<dbReference type="Proteomes" id="UP000192391">
    <property type="component" value="Chromosome"/>
</dbReference>
<dbReference type="InterPro" id="IPR036388">
    <property type="entry name" value="WH-like_DNA-bd_sf"/>
</dbReference>
<dbReference type="PROSITE" id="PS50931">
    <property type="entry name" value="HTH_LYSR"/>
    <property type="match status" value="1"/>
</dbReference>
<organism evidence="6 7">
    <name type="scientific">Eubacterium limosum</name>
    <dbReference type="NCBI Taxonomy" id="1736"/>
    <lineage>
        <taxon>Bacteria</taxon>
        <taxon>Bacillati</taxon>
        <taxon>Bacillota</taxon>
        <taxon>Clostridia</taxon>
        <taxon>Eubacteriales</taxon>
        <taxon>Eubacteriaceae</taxon>
        <taxon>Eubacterium</taxon>
    </lineage>
</organism>
<dbReference type="FunFam" id="1.10.10.10:FF:000001">
    <property type="entry name" value="LysR family transcriptional regulator"/>
    <property type="match status" value="1"/>
</dbReference>
<dbReference type="EMBL" id="CP019962">
    <property type="protein sequence ID" value="ARD64720.1"/>
    <property type="molecule type" value="Genomic_DNA"/>
</dbReference>
<dbReference type="InterPro" id="IPR000847">
    <property type="entry name" value="LysR_HTH_N"/>
</dbReference>
<keyword evidence="2" id="KW-0805">Transcription regulation</keyword>
<dbReference type="PANTHER" id="PTHR30346">
    <property type="entry name" value="TRANSCRIPTIONAL DUAL REGULATOR HCAR-RELATED"/>
    <property type="match status" value="1"/>
</dbReference>